<sequence>MVFDAIRHLLRPWETVMSTSTTSIRRARPEDAAALSTVFDEAWREAYRGIIPGVSLERMIAQRGPLWWRAAARRGRPLAVVETGEGVIGYAAYGRARSGALKTSGEIDELYIAPSHQGLGLGRRLFWAVRNDLGDHGMGRIGVWSLAENERARAFYAGLGGTVVAQAVDRMAGALLPKVAYRFG</sequence>
<comment type="caution">
    <text evidence="4">The sequence shown here is derived from an EMBL/GenBank/DDBJ whole genome shotgun (WGS) entry which is preliminary data.</text>
</comment>
<reference evidence="4" key="1">
    <citation type="journal article" date="2021" name="Front. Microbiol.">
        <title>Comprehensive Comparative Genomics and Phenotyping of Methylobacterium Species.</title>
        <authorList>
            <person name="Alessa O."/>
            <person name="Ogura Y."/>
            <person name="Fujitani Y."/>
            <person name="Takami H."/>
            <person name="Hayashi T."/>
            <person name="Sahin N."/>
            <person name="Tani A."/>
        </authorList>
    </citation>
    <scope>NUCLEOTIDE SEQUENCE</scope>
    <source>
        <strain evidence="4">DSM 19015</strain>
    </source>
</reference>
<keyword evidence="2" id="KW-0012">Acyltransferase</keyword>
<proteinExistence type="predicted"/>
<dbReference type="InterPro" id="IPR050832">
    <property type="entry name" value="Bact_Acetyltransf"/>
</dbReference>
<dbReference type="CDD" id="cd04301">
    <property type="entry name" value="NAT_SF"/>
    <property type="match status" value="1"/>
</dbReference>
<dbReference type="EMBL" id="BPQP01000080">
    <property type="protein sequence ID" value="GJD97177.1"/>
    <property type="molecule type" value="Genomic_DNA"/>
</dbReference>
<evidence type="ECO:0000256" key="1">
    <source>
        <dbReference type="ARBA" id="ARBA00022679"/>
    </source>
</evidence>
<name>A0ABQ4S438_9HYPH</name>
<feature type="domain" description="N-acetyltransferase" evidence="3">
    <location>
        <begin position="22"/>
        <end position="182"/>
    </location>
</feature>
<protein>
    <submittedName>
        <fullName evidence="4">L-amino acid N-acyltransferase MnaT</fullName>
    </submittedName>
</protein>
<accession>A0ABQ4S438</accession>
<evidence type="ECO:0000313" key="5">
    <source>
        <dbReference type="Proteomes" id="UP001055125"/>
    </source>
</evidence>
<evidence type="ECO:0000313" key="4">
    <source>
        <dbReference type="EMBL" id="GJD97177.1"/>
    </source>
</evidence>
<reference evidence="4" key="2">
    <citation type="submission" date="2021-08" db="EMBL/GenBank/DDBJ databases">
        <authorList>
            <person name="Tani A."/>
            <person name="Ola A."/>
            <person name="Ogura Y."/>
            <person name="Katsura K."/>
            <person name="Hayashi T."/>
        </authorList>
    </citation>
    <scope>NUCLEOTIDE SEQUENCE</scope>
    <source>
        <strain evidence="4">DSM 19015</strain>
    </source>
</reference>
<keyword evidence="1" id="KW-0808">Transferase</keyword>
<dbReference type="SUPFAM" id="SSF55729">
    <property type="entry name" value="Acyl-CoA N-acyltransferases (Nat)"/>
    <property type="match status" value="1"/>
</dbReference>
<keyword evidence="5" id="KW-1185">Reference proteome</keyword>
<dbReference type="InterPro" id="IPR000182">
    <property type="entry name" value="GNAT_dom"/>
</dbReference>
<evidence type="ECO:0000259" key="3">
    <source>
        <dbReference type="PROSITE" id="PS51186"/>
    </source>
</evidence>
<dbReference type="Proteomes" id="UP001055125">
    <property type="component" value="Unassembled WGS sequence"/>
</dbReference>
<dbReference type="PANTHER" id="PTHR43877">
    <property type="entry name" value="AMINOALKYLPHOSPHONATE N-ACETYLTRANSFERASE-RELATED-RELATED"/>
    <property type="match status" value="1"/>
</dbReference>
<dbReference type="InterPro" id="IPR016181">
    <property type="entry name" value="Acyl_CoA_acyltransferase"/>
</dbReference>
<dbReference type="Pfam" id="PF00583">
    <property type="entry name" value="Acetyltransf_1"/>
    <property type="match status" value="1"/>
</dbReference>
<dbReference type="PROSITE" id="PS51186">
    <property type="entry name" value="GNAT"/>
    <property type="match status" value="1"/>
</dbReference>
<organism evidence="4 5">
    <name type="scientific">Methylobacterium iners</name>
    <dbReference type="NCBI Taxonomy" id="418707"/>
    <lineage>
        <taxon>Bacteria</taxon>
        <taxon>Pseudomonadati</taxon>
        <taxon>Pseudomonadota</taxon>
        <taxon>Alphaproteobacteria</taxon>
        <taxon>Hyphomicrobiales</taxon>
        <taxon>Methylobacteriaceae</taxon>
        <taxon>Methylobacterium</taxon>
    </lineage>
</organism>
<gene>
    <name evidence="4" type="primary">mnaT</name>
    <name evidence="4" type="ORF">OCOJLMKI_4405</name>
</gene>
<dbReference type="Gene3D" id="3.40.630.30">
    <property type="match status" value="1"/>
</dbReference>
<evidence type="ECO:0000256" key="2">
    <source>
        <dbReference type="ARBA" id="ARBA00023315"/>
    </source>
</evidence>